<organism evidence="1 3">
    <name type="scientific">Pseudobacteroides cellulosolvens ATCC 35603 = DSM 2933</name>
    <dbReference type="NCBI Taxonomy" id="398512"/>
    <lineage>
        <taxon>Bacteria</taxon>
        <taxon>Bacillati</taxon>
        <taxon>Bacillota</taxon>
        <taxon>Clostridia</taxon>
        <taxon>Eubacteriales</taxon>
        <taxon>Oscillospiraceae</taxon>
        <taxon>Pseudobacteroides</taxon>
    </lineage>
</organism>
<accession>A0A0L6JK17</accession>
<gene>
    <name evidence="1" type="ORF">Bccel_0952</name>
    <name evidence="2" type="ORF">Bccel_0967</name>
</gene>
<sequence>MLIGYTSSTIILERLFDVEGVVMNCPNCGAEMVDIGCNAMGIYEDAFWHCTQCNYKDDEEE</sequence>
<keyword evidence="3" id="KW-1185">Reference proteome</keyword>
<proteinExistence type="predicted"/>
<reference evidence="1" key="1">
    <citation type="submission" date="2015-07" db="EMBL/GenBank/DDBJ databases">
        <title>MeaNS - Measles Nucleotide Surveillance Program.</title>
        <authorList>
            <person name="Tran T."/>
            <person name="Druce J."/>
        </authorList>
    </citation>
    <scope>NUCLEOTIDE SEQUENCE</scope>
    <source>
        <strain evidence="1">DSM 2933</strain>
    </source>
</reference>
<dbReference type="STRING" id="398512.Bccel_0952"/>
<dbReference type="EMBL" id="LGTC01000001">
    <property type="protein sequence ID" value="KNY25692.1"/>
    <property type="molecule type" value="Genomic_DNA"/>
</dbReference>
<evidence type="ECO:0000313" key="2">
    <source>
        <dbReference type="EMBL" id="KNY25707.1"/>
    </source>
</evidence>
<dbReference type="EMBL" id="LGTC01000001">
    <property type="protein sequence ID" value="KNY25707.1"/>
    <property type="molecule type" value="Genomic_DNA"/>
</dbReference>
<evidence type="ECO:0000313" key="3">
    <source>
        <dbReference type="Proteomes" id="UP000036923"/>
    </source>
</evidence>
<name>A0A0L6JK17_9FIRM</name>
<dbReference type="AlphaFoldDB" id="A0A0L6JK17"/>
<evidence type="ECO:0000313" key="1">
    <source>
        <dbReference type="EMBL" id="KNY25692.1"/>
    </source>
</evidence>
<dbReference type="Proteomes" id="UP000036923">
    <property type="component" value="Unassembled WGS sequence"/>
</dbReference>
<reference evidence="3" key="2">
    <citation type="submission" date="2015-07" db="EMBL/GenBank/DDBJ databases">
        <title>Near-Complete Genome Sequence of the Cellulolytic Bacterium Bacteroides (Pseudobacteroides) cellulosolvens ATCC 35603.</title>
        <authorList>
            <person name="Dassa B."/>
            <person name="Utturkar S.M."/>
            <person name="Klingeman D.M."/>
            <person name="Hurt R.A."/>
            <person name="Keller M."/>
            <person name="Xu J."/>
            <person name="Reddy Y.H.K."/>
            <person name="Borovok I."/>
            <person name="Grinberg I.R."/>
            <person name="Lamed R."/>
            <person name="Zhivin O."/>
            <person name="Bayer E.A."/>
            <person name="Brown S.D."/>
        </authorList>
    </citation>
    <scope>NUCLEOTIDE SEQUENCE [LARGE SCALE GENOMIC DNA]</scope>
    <source>
        <strain evidence="3">DSM 2933</strain>
    </source>
</reference>
<comment type="caution">
    <text evidence="1">The sequence shown here is derived from an EMBL/GenBank/DDBJ whole genome shotgun (WGS) entry which is preliminary data.</text>
</comment>
<protein>
    <submittedName>
        <fullName evidence="1">Uncharacterized protein</fullName>
    </submittedName>
</protein>